<dbReference type="GO" id="GO:0034737">
    <property type="term" value="F:ergosterol O-acyltransferase activity"/>
    <property type="evidence" value="ECO:0007669"/>
    <property type="project" value="TreeGrafter"/>
</dbReference>
<organism evidence="13 14">
    <name type="scientific">Metschnikowia bicuspidata</name>
    <dbReference type="NCBI Taxonomy" id="27322"/>
    <lineage>
        <taxon>Eukaryota</taxon>
        <taxon>Fungi</taxon>
        <taxon>Dikarya</taxon>
        <taxon>Ascomycota</taxon>
        <taxon>Saccharomycotina</taxon>
        <taxon>Pichiomycetes</taxon>
        <taxon>Metschnikowiaceae</taxon>
        <taxon>Metschnikowia</taxon>
    </lineage>
</organism>
<dbReference type="PANTHER" id="PTHR10408:SF23">
    <property type="entry name" value="STEROL O-ACYLTRANSFERASE 1-RELATED"/>
    <property type="match status" value="1"/>
</dbReference>
<dbReference type="Proteomes" id="UP000268321">
    <property type="component" value="Unassembled WGS sequence"/>
</dbReference>
<dbReference type="PANTHER" id="PTHR10408">
    <property type="entry name" value="STEROL O-ACYLTRANSFERASE"/>
    <property type="match status" value="1"/>
</dbReference>
<comment type="function">
    <text evidence="9">Sterol O-acyltransferase that catalyzes the formation of stery esters.</text>
</comment>
<dbReference type="OrthoDB" id="10039049at2759"/>
<keyword evidence="6 12" id="KW-1133">Transmembrane helix</keyword>
<feature type="transmembrane region" description="Helical" evidence="12">
    <location>
        <begin position="30"/>
        <end position="49"/>
    </location>
</feature>
<dbReference type="Pfam" id="PF03062">
    <property type="entry name" value="MBOAT"/>
    <property type="match status" value="1"/>
</dbReference>
<accession>A0A4P9ZK30</accession>
<dbReference type="AlphaFoldDB" id="A0A4P9ZK30"/>
<evidence type="ECO:0000256" key="4">
    <source>
        <dbReference type="ARBA" id="ARBA00022692"/>
    </source>
</evidence>
<protein>
    <recommendedName>
        <fullName evidence="10">O-acyltransferase</fullName>
    </recommendedName>
</protein>
<dbReference type="InterPro" id="IPR014371">
    <property type="entry name" value="Oat_ACAT_DAG_ARE"/>
</dbReference>
<feature type="transmembrane region" description="Helical" evidence="12">
    <location>
        <begin position="431"/>
        <end position="448"/>
    </location>
</feature>
<sequence>MFRSSFNDNIQSPITSSIIDSKSFIEGQYYSFYIGIWLGVAFAIVKHLIRTSLNDQVPLHKGPVFGIFTHGLFEIALTDLAMYLGIYVVHFIQVLCSRNVIQWRKTGRTLTSIYELLFVVFWVYFVVCVIIPDQWIGRTFLILHMFVLFMKMHSYAFYNGYLWKILRELQFSESYLERLHNGTAKLPPGFEPNTTNLLTKSIAFCKFELLHQSMMLEKASKKGTLEMDSQTLCKTYLCFPSNINFWDFFMYTMFPTVLYTLKFPRTEKIRWLFAFEKTAAMIGVIFIMLLVAEHGVHQFVINCLEAKDQTQTLIEKLKMFFVTFMDLAPPLLMEYLLSFYLIWHVILNLIAELTRYADRDFYGHWWALIDWEEFSRLWNKPVHKFLLRHVYRSSISAFSLSKTSSVLLTFIISSVVHELVMYVVFGRVRGYLFLFQMFQLPLIFFHKSRLLREHKTTRNVFCLMGLILAPGLIPALYFVF</sequence>
<evidence type="ECO:0000256" key="6">
    <source>
        <dbReference type="ARBA" id="ARBA00022989"/>
    </source>
</evidence>
<reference evidence="14" key="1">
    <citation type="journal article" date="2018" name="Nat. Microbiol.">
        <title>Leveraging single-cell genomics to expand the fungal tree of life.</title>
        <authorList>
            <person name="Ahrendt S.R."/>
            <person name="Quandt C.A."/>
            <person name="Ciobanu D."/>
            <person name="Clum A."/>
            <person name="Salamov A."/>
            <person name="Andreopoulos B."/>
            <person name="Cheng J.F."/>
            <person name="Woyke T."/>
            <person name="Pelin A."/>
            <person name="Henrissat B."/>
            <person name="Reynolds N.K."/>
            <person name="Benny G.L."/>
            <person name="Smith M.E."/>
            <person name="James T.Y."/>
            <person name="Grigoriev I.V."/>
        </authorList>
    </citation>
    <scope>NUCLEOTIDE SEQUENCE [LARGE SCALE GENOMIC DNA]</scope>
    <source>
        <strain evidence="14">Baker2002</strain>
    </source>
</reference>
<keyword evidence="14" id="KW-1185">Reference proteome</keyword>
<feature type="transmembrane region" description="Helical" evidence="12">
    <location>
        <begin position="138"/>
        <end position="158"/>
    </location>
</feature>
<evidence type="ECO:0000256" key="1">
    <source>
        <dbReference type="ARBA" id="ARBA00004477"/>
    </source>
</evidence>
<comment type="subcellular location">
    <subcellularLocation>
        <location evidence="1 10">Endoplasmic reticulum membrane</location>
        <topology evidence="1 10">Multi-pass membrane protein</topology>
    </subcellularLocation>
</comment>
<dbReference type="GO" id="GO:0005789">
    <property type="term" value="C:endoplasmic reticulum membrane"/>
    <property type="evidence" value="ECO:0007669"/>
    <property type="project" value="UniProtKB-SubCell"/>
</dbReference>
<evidence type="ECO:0000256" key="2">
    <source>
        <dbReference type="ARBA" id="ARBA00009010"/>
    </source>
</evidence>
<evidence type="ECO:0000256" key="9">
    <source>
        <dbReference type="ARBA" id="ARBA00023568"/>
    </source>
</evidence>
<evidence type="ECO:0000256" key="5">
    <source>
        <dbReference type="ARBA" id="ARBA00022824"/>
    </source>
</evidence>
<gene>
    <name evidence="13" type="ORF">METBISCDRAFT_11602</name>
</gene>
<feature type="transmembrane region" description="Helical" evidence="12">
    <location>
        <begin position="332"/>
        <end position="351"/>
    </location>
</feature>
<dbReference type="EMBL" id="ML004429">
    <property type="protein sequence ID" value="RKP32912.1"/>
    <property type="molecule type" value="Genomic_DNA"/>
</dbReference>
<keyword evidence="5 10" id="KW-0256">Endoplasmic reticulum</keyword>
<keyword evidence="3 10" id="KW-0808">Transferase</keyword>
<feature type="active site" evidence="11">
    <location>
        <position position="417"/>
    </location>
</feature>
<name>A0A4P9ZK30_9ASCO</name>
<keyword evidence="8 10" id="KW-0012">Acyltransferase</keyword>
<dbReference type="InterPro" id="IPR004299">
    <property type="entry name" value="MBOAT_fam"/>
</dbReference>
<evidence type="ECO:0000256" key="12">
    <source>
        <dbReference type="SAM" id="Phobius"/>
    </source>
</evidence>
<proteinExistence type="inferred from homology"/>
<evidence type="ECO:0000256" key="3">
    <source>
        <dbReference type="ARBA" id="ARBA00022679"/>
    </source>
</evidence>
<feature type="transmembrane region" description="Helical" evidence="12">
    <location>
        <begin position="460"/>
        <end position="479"/>
    </location>
</feature>
<feature type="transmembrane region" description="Helical" evidence="12">
    <location>
        <begin position="113"/>
        <end position="132"/>
    </location>
</feature>
<comment type="similarity">
    <text evidence="2 10">Belongs to the membrane-bound acyltransferase family. Sterol o-acyltransferase subfamily.</text>
</comment>
<evidence type="ECO:0000313" key="13">
    <source>
        <dbReference type="EMBL" id="RKP32912.1"/>
    </source>
</evidence>
<keyword evidence="7 10" id="KW-0472">Membrane</keyword>
<dbReference type="GO" id="GO:0008204">
    <property type="term" value="P:ergosterol metabolic process"/>
    <property type="evidence" value="ECO:0007669"/>
    <property type="project" value="TreeGrafter"/>
</dbReference>
<evidence type="ECO:0000256" key="10">
    <source>
        <dbReference type="PIRNR" id="PIRNR000439"/>
    </source>
</evidence>
<evidence type="ECO:0000313" key="14">
    <source>
        <dbReference type="Proteomes" id="UP000268321"/>
    </source>
</evidence>
<keyword evidence="4 12" id="KW-0812">Transmembrane</keyword>
<feature type="transmembrane region" description="Helical" evidence="12">
    <location>
        <begin position="271"/>
        <end position="292"/>
    </location>
</feature>
<evidence type="ECO:0000256" key="7">
    <source>
        <dbReference type="ARBA" id="ARBA00023136"/>
    </source>
</evidence>
<dbReference type="PIRSF" id="PIRSF000439">
    <property type="entry name" value="Oat_ACAT_DAG_ARE"/>
    <property type="match status" value="1"/>
</dbReference>
<evidence type="ECO:0000256" key="11">
    <source>
        <dbReference type="PIRSR" id="PIRSR000439-1"/>
    </source>
</evidence>
<evidence type="ECO:0000256" key="8">
    <source>
        <dbReference type="ARBA" id="ARBA00023315"/>
    </source>
</evidence>